<reference evidence="4 5" key="1">
    <citation type="submission" date="2011-11" db="EMBL/GenBank/DDBJ databases">
        <title>The Noncontiguous Finished genome of Desulfosporosinus youngiae DSM 17734.</title>
        <authorList>
            <consortium name="US DOE Joint Genome Institute (JGI-PGF)"/>
            <person name="Lucas S."/>
            <person name="Han J."/>
            <person name="Lapidus A."/>
            <person name="Cheng J.-F."/>
            <person name="Goodwin L."/>
            <person name="Pitluck S."/>
            <person name="Peters L."/>
            <person name="Ovchinnikova G."/>
            <person name="Lu M."/>
            <person name="Land M.L."/>
            <person name="Hauser L."/>
            <person name="Pester M."/>
            <person name="Spring S."/>
            <person name="Ollivier B."/>
            <person name="Rattei T."/>
            <person name="Klenk H.-P."/>
            <person name="Wagner M."/>
            <person name="Loy A."/>
            <person name="Woyke T.J."/>
        </authorList>
    </citation>
    <scope>NUCLEOTIDE SEQUENCE [LARGE SCALE GENOMIC DNA]</scope>
    <source>
        <strain evidence="4 5">DSM 17734</strain>
    </source>
</reference>
<dbReference type="HOGENOM" id="CLU_054923_0_0_9"/>
<organism evidence="4 5">
    <name type="scientific">Desulfosporosinus youngiae DSM 17734</name>
    <dbReference type="NCBI Taxonomy" id="768710"/>
    <lineage>
        <taxon>Bacteria</taxon>
        <taxon>Bacillati</taxon>
        <taxon>Bacillota</taxon>
        <taxon>Clostridia</taxon>
        <taxon>Eubacteriales</taxon>
        <taxon>Desulfitobacteriaceae</taxon>
        <taxon>Desulfosporosinus</taxon>
    </lineage>
</organism>
<evidence type="ECO:0000256" key="1">
    <source>
        <dbReference type="SAM" id="MobiDB-lite"/>
    </source>
</evidence>
<name>H5Y008_9FIRM</name>
<dbReference type="InterPro" id="IPR043725">
    <property type="entry name" value="DUF5667"/>
</dbReference>
<protein>
    <recommendedName>
        <fullName evidence="3">DUF5667 domain-containing protein</fullName>
    </recommendedName>
</protein>
<feature type="signal peptide" evidence="2">
    <location>
        <begin position="1"/>
        <end position="32"/>
    </location>
</feature>
<keyword evidence="5" id="KW-1185">Reference proteome</keyword>
<feature type="domain" description="DUF5667" evidence="3">
    <location>
        <begin position="107"/>
        <end position="209"/>
    </location>
</feature>
<feature type="chain" id="PRO_5003601495" description="DUF5667 domain-containing protein" evidence="2">
    <location>
        <begin position="33"/>
        <end position="372"/>
    </location>
</feature>
<dbReference type="Proteomes" id="UP000005104">
    <property type="component" value="Chromosome"/>
</dbReference>
<evidence type="ECO:0000313" key="5">
    <source>
        <dbReference type="Proteomes" id="UP000005104"/>
    </source>
</evidence>
<keyword evidence="2" id="KW-0732">Signal</keyword>
<evidence type="ECO:0000313" key="4">
    <source>
        <dbReference type="EMBL" id="EHQ91917.1"/>
    </source>
</evidence>
<feature type="compositionally biased region" description="Low complexity" evidence="1">
    <location>
        <begin position="48"/>
        <end position="84"/>
    </location>
</feature>
<dbReference type="RefSeq" id="WP_007787068.1">
    <property type="nucleotide sequence ID" value="NZ_CM001441.1"/>
</dbReference>
<dbReference type="AlphaFoldDB" id="H5Y008"/>
<dbReference type="OrthoDB" id="1797494at2"/>
<feature type="compositionally biased region" description="Basic and acidic residues" evidence="1">
    <location>
        <begin position="255"/>
        <end position="274"/>
    </location>
</feature>
<dbReference type="Pfam" id="PF18915">
    <property type="entry name" value="DUF5667"/>
    <property type="match status" value="1"/>
</dbReference>
<dbReference type="EMBL" id="CM001441">
    <property type="protein sequence ID" value="EHQ91917.1"/>
    <property type="molecule type" value="Genomic_DNA"/>
</dbReference>
<feature type="region of interest" description="Disordered" evidence="1">
    <location>
        <begin position="41"/>
        <end position="99"/>
    </location>
</feature>
<dbReference type="eggNOG" id="ENOG50331GW">
    <property type="taxonomic scope" value="Bacteria"/>
</dbReference>
<accession>H5Y008</accession>
<proteinExistence type="predicted"/>
<feature type="compositionally biased region" description="Polar residues" evidence="1">
    <location>
        <begin position="242"/>
        <end position="254"/>
    </location>
</feature>
<sequence length="372" mass="40763">MTKTLKKIKKLLAVAVTAALLALPLGTTLALADTNAPVEVTTAASPETTSSDNTGTDTAGTDTASSTDTTSIDTANPDTTNTANEDADNENTVVDADGNKVDPGTWLSDLIVKLKLALSFDPVRKSELSEQLALAKLAKAHKLMTEGKTEKCQLAFNEYSNKITKAQEFLEKVEDAESEKAQKLTVALTNVNQNNIEVLGNLLDKLPPQAAQKLAVNVVRSMEKAVTKLEKQEAKLAEATVPETTTPVSDSKTTPADEKKVLKKQAREALKEFKNSLNQKGKIHLDGDDKKDRDQDRDRDKKNDAVVKQNPAMTIGQPTSVTVAPAKVQSELKKTQTYEQEKKAWNQKNEKSGDRYKDKKQDNKWDSKYDHR</sequence>
<evidence type="ECO:0000256" key="2">
    <source>
        <dbReference type="SAM" id="SignalP"/>
    </source>
</evidence>
<dbReference type="STRING" id="768710.DesyoDRAFT_4978"/>
<feature type="region of interest" description="Disordered" evidence="1">
    <location>
        <begin position="234"/>
        <end position="372"/>
    </location>
</feature>
<evidence type="ECO:0000259" key="3">
    <source>
        <dbReference type="Pfam" id="PF18915"/>
    </source>
</evidence>
<gene>
    <name evidence="4" type="ORF">DesyoDRAFT_4978</name>
</gene>
<feature type="compositionally biased region" description="Basic and acidic residues" evidence="1">
    <location>
        <begin position="330"/>
        <end position="372"/>
    </location>
</feature>
<feature type="compositionally biased region" description="Basic and acidic residues" evidence="1">
    <location>
        <begin position="283"/>
        <end position="305"/>
    </location>
</feature>